<dbReference type="InterPro" id="IPR042100">
    <property type="entry name" value="Bug_dom1"/>
</dbReference>
<evidence type="ECO:0000256" key="1">
    <source>
        <dbReference type="ARBA" id="ARBA00006987"/>
    </source>
</evidence>
<organism evidence="2 3">
    <name type="scientific">Vreelandella neptunia</name>
    <dbReference type="NCBI Taxonomy" id="115551"/>
    <lineage>
        <taxon>Bacteria</taxon>
        <taxon>Pseudomonadati</taxon>
        <taxon>Pseudomonadota</taxon>
        <taxon>Gammaproteobacteria</taxon>
        <taxon>Oceanospirillales</taxon>
        <taxon>Halomonadaceae</taxon>
        <taxon>Vreelandella</taxon>
    </lineage>
</organism>
<dbReference type="PANTHER" id="PTHR42928">
    <property type="entry name" value="TRICARBOXYLATE-BINDING PROTEIN"/>
    <property type="match status" value="1"/>
</dbReference>
<sequence>MAQSLSDRTIKIVVPYSAGGGNDSFARALQKPLEEILDTSVTIQNIAGGGGVVGYTQLLAARPDGFTVTIPNNAIFTLQGMGNATFEYDDFDYIARVTAEPYVLTSNPNLGWEGLDDVAVADGPVKIGFPGVGSSAHIMAVAIVESLGVEAQMVPYGGDADALAAAMGGHIDAVVSAPIAVASAVESGQLAGLGTTGESALLDGVRTFADQGFDVTTLQWRGVAAPSGLDDDIRQQWVDALQAALDDPDFQQVMTNLGADVAPLYGDELDAFVERTAADMVPLAQRLRQ</sequence>
<dbReference type="PIRSF" id="PIRSF017082">
    <property type="entry name" value="YflP"/>
    <property type="match status" value="1"/>
</dbReference>
<reference evidence="2 3" key="1">
    <citation type="submission" date="2022-03" db="EMBL/GenBank/DDBJ databases">
        <title>Genomic signatures underlying metal tolerance in selected Arctic bacterial isolates.</title>
        <authorList>
            <person name="Thomas F.A."/>
            <person name="Venkatachalam S."/>
            <person name="Krishnan K.P."/>
        </authorList>
    </citation>
    <scope>NUCLEOTIDE SEQUENCE [LARGE SCALE GENOMIC DNA]</scope>
    <source>
        <strain evidence="2 3">HM116</strain>
    </source>
</reference>
<evidence type="ECO:0000313" key="2">
    <source>
        <dbReference type="EMBL" id="MCH4810543.1"/>
    </source>
</evidence>
<dbReference type="Proteomes" id="UP001320609">
    <property type="component" value="Unassembled WGS sequence"/>
</dbReference>
<dbReference type="Gene3D" id="3.40.190.10">
    <property type="entry name" value="Periplasmic binding protein-like II"/>
    <property type="match status" value="1"/>
</dbReference>
<keyword evidence="3" id="KW-1185">Reference proteome</keyword>
<protein>
    <submittedName>
        <fullName evidence="2">Tripartite tricarboxylate transporter substrate binding protein</fullName>
    </submittedName>
</protein>
<dbReference type="InterPro" id="IPR005064">
    <property type="entry name" value="BUG"/>
</dbReference>
<accession>A0ABS9S3E8</accession>
<dbReference type="RefSeq" id="WP_240716847.1">
    <property type="nucleotide sequence ID" value="NZ_JAKVTW010000002.1"/>
</dbReference>
<dbReference type="Pfam" id="PF03401">
    <property type="entry name" value="TctC"/>
    <property type="match status" value="1"/>
</dbReference>
<name>A0ABS9S3E8_9GAMM</name>
<gene>
    <name evidence="2" type="ORF">MLE19_04285</name>
</gene>
<comment type="similarity">
    <text evidence="1">Belongs to the UPF0065 (bug) family.</text>
</comment>
<dbReference type="EMBL" id="JAKVTW010000002">
    <property type="protein sequence ID" value="MCH4810543.1"/>
    <property type="molecule type" value="Genomic_DNA"/>
</dbReference>
<comment type="caution">
    <text evidence="2">The sequence shown here is derived from an EMBL/GenBank/DDBJ whole genome shotgun (WGS) entry which is preliminary data.</text>
</comment>
<dbReference type="CDD" id="cd07012">
    <property type="entry name" value="PBP2_Bug_TTT"/>
    <property type="match status" value="1"/>
</dbReference>
<dbReference type="PANTHER" id="PTHR42928:SF5">
    <property type="entry name" value="BLR1237 PROTEIN"/>
    <property type="match status" value="1"/>
</dbReference>
<dbReference type="Gene3D" id="3.40.190.150">
    <property type="entry name" value="Bordetella uptake gene, domain 1"/>
    <property type="match status" value="1"/>
</dbReference>
<evidence type="ECO:0000313" key="3">
    <source>
        <dbReference type="Proteomes" id="UP001320609"/>
    </source>
</evidence>
<proteinExistence type="inferred from homology"/>
<dbReference type="SUPFAM" id="SSF53850">
    <property type="entry name" value="Periplasmic binding protein-like II"/>
    <property type="match status" value="1"/>
</dbReference>